<organism evidence="1 2">
    <name type="scientific">Lupinus luteus</name>
    <name type="common">European yellow lupine</name>
    <dbReference type="NCBI Taxonomy" id="3873"/>
    <lineage>
        <taxon>Eukaryota</taxon>
        <taxon>Viridiplantae</taxon>
        <taxon>Streptophyta</taxon>
        <taxon>Embryophyta</taxon>
        <taxon>Tracheophyta</taxon>
        <taxon>Spermatophyta</taxon>
        <taxon>Magnoliopsida</taxon>
        <taxon>eudicotyledons</taxon>
        <taxon>Gunneridae</taxon>
        <taxon>Pentapetalae</taxon>
        <taxon>rosids</taxon>
        <taxon>fabids</taxon>
        <taxon>Fabales</taxon>
        <taxon>Fabaceae</taxon>
        <taxon>Papilionoideae</taxon>
        <taxon>50 kb inversion clade</taxon>
        <taxon>genistoids sensu lato</taxon>
        <taxon>core genistoids</taxon>
        <taxon>Genisteae</taxon>
        <taxon>Lupinus</taxon>
    </lineage>
</organism>
<dbReference type="AlphaFoldDB" id="A0AAV1XT67"/>
<dbReference type="InterPro" id="IPR039904">
    <property type="entry name" value="TRANK1"/>
</dbReference>
<reference evidence="1 2" key="1">
    <citation type="submission" date="2024-03" db="EMBL/GenBank/DDBJ databases">
        <authorList>
            <person name="Martinez-Hernandez J."/>
        </authorList>
    </citation>
    <scope>NUCLEOTIDE SEQUENCE [LARGE SCALE GENOMIC DNA]</scope>
</reference>
<sequence length="717" mass="82139">MEAADIAKQIGDIPHAADLLGNNDKFMEAYELIVSYVLANSLWAEGSKGWPLKQFAKKGELLRRALPFAKLVSSSFYELACIEVDILSDDNIDLFKTIIHLKSSRMHGSITGEILCLWKLLDAHIRLNCSEYLQQSNPSNNHVEEMILKKQLSVETLFYCWTCWKDNILQILQNLPSLESQDIDEHNGYGKFVLGYFGAQKQSANANGNYILLIPDAKFLRKKRRLVSVDIHYLVSAAERYWCLSLLYVGMTVLQNLEAFYKFSLEEVLPEFCQFRSLVLIFEVSKFLIESKCFRHSDRILETLKKFLRYPIDCFFRCVHPLDKRKSLSKNMISGRATEPCQNLIEEVIYGNIRGTDMLTYGKIGRVAVSILVPHPGLIVDVLKFIADVLGGLLYNPKDTENWITESNLDLKDYFPLFVLRLVVLLCLLHLSSGKYEGLLQDLLSKRHITTHLPVEFFTVLCKGRKRFGLNIFAEAFKLIGNPLVIVRLSNNFSEIMCPYAISVDFINMFQQRELILQVLFRTRVDFLGQETGAVLKYFPSINFRSRDKSSARDVSFWDMLENLQLLVDDSSLNRVLHYSKLLQDSLDPCIELLISLICGSLPQNHIRIQSKSEMREMLCLLDEMKQLSSVLSMSDSEIEQHISVIDEVSKTILSRRPKVEHVLNKLFLLSNNTAGNDSEGKMSKTSEAAINLVHGNMQENTRWIRNKDGKKGCNMY</sequence>
<dbReference type="EMBL" id="CAXHTB010000018">
    <property type="protein sequence ID" value="CAL0324813.1"/>
    <property type="molecule type" value="Genomic_DNA"/>
</dbReference>
<evidence type="ECO:0000313" key="1">
    <source>
        <dbReference type="EMBL" id="CAL0324813.1"/>
    </source>
</evidence>
<proteinExistence type="predicted"/>
<comment type="caution">
    <text evidence="1">The sequence shown here is derived from an EMBL/GenBank/DDBJ whole genome shotgun (WGS) entry which is preliminary data.</text>
</comment>
<dbReference type="Proteomes" id="UP001497480">
    <property type="component" value="Unassembled WGS sequence"/>
</dbReference>
<name>A0AAV1XT67_LUPLU</name>
<gene>
    <name evidence="1" type="ORF">LLUT_LOCUS25873</name>
</gene>
<dbReference type="PANTHER" id="PTHR21529:SF4">
    <property type="entry name" value="TPR AND ANKYRIN REPEAT-CONTAINING PROTEIN 1"/>
    <property type="match status" value="1"/>
</dbReference>
<protein>
    <submittedName>
        <fullName evidence="1">Uncharacterized protein</fullName>
    </submittedName>
</protein>
<dbReference type="PANTHER" id="PTHR21529">
    <property type="entry name" value="MAMMARY TURMOR VIRUS RECEPTOR HOMOLOG 1, 2 MTVR1, 2"/>
    <property type="match status" value="1"/>
</dbReference>
<evidence type="ECO:0000313" key="2">
    <source>
        <dbReference type="Proteomes" id="UP001497480"/>
    </source>
</evidence>
<keyword evidence="2" id="KW-1185">Reference proteome</keyword>
<accession>A0AAV1XT67</accession>